<evidence type="ECO:0008006" key="5">
    <source>
        <dbReference type="Google" id="ProtNLM"/>
    </source>
</evidence>
<dbReference type="PANTHER" id="PTHR22743">
    <property type="entry name" value="MEPRIN/TRAF-LIKE MATH FAMILY-C.ELEGANS"/>
    <property type="match status" value="1"/>
</dbReference>
<dbReference type="SUPFAM" id="SSF49599">
    <property type="entry name" value="TRAF domain-like"/>
    <property type="match status" value="1"/>
</dbReference>
<evidence type="ECO:0000259" key="1">
    <source>
        <dbReference type="PROSITE" id="PS50097"/>
    </source>
</evidence>
<dbReference type="Pfam" id="PF00651">
    <property type="entry name" value="BTB"/>
    <property type="match status" value="1"/>
</dbReference>
<feature type="domain" description="MATH" evidence="2">
    <location>
        <begin position="1"/>
        <end position="85"/>
    </location>
</feature>
<feature type="domain" description="BTB" evidence="1">
    <location>
        <begin position="109"/>
        <end position="168"/>
    </location>
</feature>
<proteinExistence type="predicted"/>
<dbReference type="HOGENOM" id="CLU_051249_2_0_1"/>
<dbReference type="InterPro" id="IPR052664">
    <property type="entry name" value="BTB-MATH_domain_protein"/>
</dbReference>
<evidence type="ECO:0000313" key="4">
    <source>
        <dbReference type="Proteomes" id="UP000008281"/>
    </source>
</evidence>
<dbReference type="InParanoid" id="E3MUU6"/>
<dbReference type="InterPro" id="IPR002083">
    <property type="entry name" value="MATH/TRAF_dom"/>
</dbReference>
<dbReference type="InterPro" id="IPR000210">
    <property type="entry name" value="BTB/POZ_dom"/>
</dbReference>
<sequence length="238" mass="27637">MKTNLGLYLHCNKLCEDGNWSIDTEFEFKLMSVNGRVITRNRIHTFRSTSEKKYADGHGCGDFVEWDLMEKDYKLDDKIFVSARVKINKSTGINKNRLRNFDETVSEFSDVVLTVEDKKFYVLKLFLASQSTYFKSLFLGNFEESKKSEISLADVNSDDFQNFLEVLHGESAINDDNIDGILKLADMYDAPTAFKRCEEFLIKESQKSLKTKLLMSIRYKMNKLQNFCLVNIKTKEDI</sequence>
<dbReference type="SUPFAM" id="SSF54695">
    <property type="entry name" value="POZ domain"/>
    <property type="match status" value="1"/>
</dbReference>
<keyword evidence="4" id="KW-1185">Reference proteome</keyword>
<evidence type="ECO:0000259" key="2">
    <source>
        <dbReference type="PROSITE" id="PS50144"/>
    </source>
</evidence>
<dbReference type="InterPro" id="IPR008974">
    <property type="entry name" value="TRAF-like"/>
</dbReference>
<accession>E3MUU6</accession>
<dbReference type="OrthoDB" id="6359816at2759"/>
<protein>
    <recommendedName>
        <fullName evidence="5">BTB domain-containing protein</fullName>
    </recommendedName>
</protein>
<dbReference type="PROSITE" id="PS50144">
    <property type="entry name" value="MATH"/>
    <property type="match status" value="1"/>
</dbReference>
<dbReference type="Pfam" id="PF00917">
    <property type="entry name" value="MATH"/>
    <property type="match status" value="1"/>
</dbReference>
<dbReference type="InterPro" id="IPR011333">
    <property type="entry name" value="SKP1/BTB/POZ_sf"/>
</dbReference>
<dbReference type="Gene3D" id="3.30.710.10">
    <property type="entry name" value="Potassium Channel Kv1.1, Chain A"/>
    <property type="match status" value="1"/>
</dbReference>
<dbReference type="STRING" id="31234.E3MUU6"/>
<gene>
    <name evidence="3" type="ORF">CRE_21342</name>
</gene>
<name>E3MUU6_CAERE</name>
<dbReference type="PROSITE" id="PS50097">
    <property type="entry name" value="BTB"/>
    <property type="match status" value="1"/>
</dbReference>
<dbReference type="PANTHER" id="PTHR22743:SF165">
    <property type="entry name" value="BTB AND MATH DOMAIN CONTAINING-RELATED"/>
    <property type="match status" value="1"/>
</dbReference>
<dbReference type="Proteomes" id="UP000008281">
    <property type="component" value="Unassembled WGS sequence"/>
</dbReference>
<dbReference type="Gene3D" id="2.60.210.10">
    <property type="entry name" value="Apoptosis, Tumor Necrosis Factor Receptor Associated Protein 2, Chain A"/>
    <property type="match status" value="1"/>
</dbReference>
<dbReference type="EMBL" id="DS268480">
    <property type="protein sequence ID" value="EFP09818.1"/>
    <property type="molecule type" value="Genomic_DNA"/>
</dbReference>
<organism evidence="4">
    <name type="scientific">Caenorhabditis remanei</name>
    <name type="common">Caenorhabditis vulgaris</name>
    <dbReference type="NCBI Taxonomy" id="31234"/>
    <lineage>
        <taxon>Eukaryota</taxon>
        <taxon>Metazoa</taxon>
        <taxon>Ecdysozoa</taxon>
        <taxon>Nematoda</taxon>
        <taxon>Chromadorea</taxon>
        <taxon>Rhabditida</taxon>
        <taxon>Rhabditina</taxon>
        <taxon>Rhabditomorpha</taxon>
        <taxon>Rhabditoidea</taxon>
        <taxon>Rhabditidae</taxon>
        <taxon>Peloderinae</taxon>
        <taxon>Caenorhabditis</taxon>
    </lineage>
</organism>
<dbReference type="CDD" id="cd18186">
    <property type="entry name" value="BTB_POZ_ZBTB_KLHL-like"/>
    <property type="match status" value="1"/>
</dbReference>
<dbReference type="CDD" id="cd00121">
    <property type="entry name" value="MATH"/>
    <property type="match status" value="1"/>
</dbReference>
<dbReference type="eggNOG" id="ENOG502RXUT">
    <property type="taxonomic scope" value="Eukaryota"/>
</dbReference>
<dbReference type="AlphaFoldDB" id="E3MUU6"/>
<dbReference type="SMART" id="SM00225">
    <property type="entry name" value="BTB"/>
    <property type="match status" value="1"/>
</dbReference>
<dbReference type="OMA" id="WSIDTEY"/>
<reference evidence="3" key="1">
    <citation type="submission" date="2007-07" db="EMBL/GenBank/DDBJ databases">
        <title>PCAP assembly of the Caenorhabditis remanei genome.</title>
        <authorList>
            <consortium name="The Caenorhabditis remanei Sequencing Consortium"/>
            <person name="Wilson R.K."/>
        </authorList>
    </citation>
    <scope>NUCLEOTIDE SEQUENCE [LARGE SCALE GENOMIC DNA]</scope>
    <source>
        <strain evidence="3">PB4641</strain>
    </source>
</reference>
<evidence type="ECO:0000313" key="3">
    <source>
        <dbReference type="EMBL" id="EFP09818.1"/>
    </source>
</evidence>